<name>A0A2W2AJI3_9HYPH</name>
<dbReference type="SMART" id="SM00987">
    <property type="entry name" value="UreE_C"/>
    <property type="match status" value="1"/>
</dbReference>
<evidence type="ECO:0000256" key="6">
    <source>
        <dbReference type="ARBA" id="ARBA00022723"/>
    </source>
</evidence>
<evidence type="ECO:0000256" key="8">
    <source>
        <dbReference type="ARBA" id="ARBA00022801"/>
    </source>
</evidence>
<evidence type="ECO:0000256" key="9">
    <source>
        <dbReference type="ARBA" id="ARBA00023004"/>
    </source>
</evidence>
<sequence>MDQTPNDMTPHDAAEALRWLSEMGADEIIGESPVNRLAAPAPRPAPAAPRAAPAPAAAPVAAAQGAAAAQYRTLEEIRQALEGFDACPLKKTATKLCFADGNPSARVMLVGEAPGREEDIEGRPFVGRSGQLLDRMLAAIGLSRMAQDRESAVFITNVIFWRPPGNRTPTEAETQMCLPFLTRTIELQKPDVIVCLGATPAHRLTGRSDGILKLRGKWVTANVSGRNIPLLPTLHPAYLLRQPAQKRLAWRDLLSLRQMLDAH</sequence>
<dbReference type="GO" id="GO:0046872">
    <property type="term" value="F:metal ion binding"/>
    <property type="evidence" value="ECO:0007669"/>
    <property type="project" value="UniProtKB-KW"/>
</dbReference>
<dbReference type="SMART" id="SM00986">
    <property type="entry name" value="UDG"/>
    <property type="match status" value="1"/>
</dbReference>
<evidence type="ECO:0000256" key="11">
    <source>
        <dbReference type="ARBA" id="ARBA00023204"/>
    </source>
</evidence>
<evidence type="ECO:0000313" key="13">
    <source>
        <dbReference type="EMBL" id="PZF75605.1"/>
    </source>
</evidence>
<comment type="caution">
    <text evidence="13">The sequence shown here is derived from an EMBL/GenBank/DDBJ whole genome shotgun (WGS) entry which is preliminary data.</text>
</comment>
<reference evidence="14" key="1">
    <citation type="submission" date="2018-06" db="EMBL/GenBank/DDBJ databases">
        <title>Aestuariibacter litoralis strain KCTC 52945T.</title>
        <authorList>
            <person name="Li X."/>
            <person name="Salam N."/>
            <person name="Li J.-L."/>
            <person name="Chen Y.-M."/>
            <person name="Yang Z.-W."/>
            <person name="Zhang L.-Y."/>
            <person name="Han M.-X."/>
            <person name="Xiao M."/>
            <person name="Li W.-J."/>
        </authorList>
    </citation>
    <scope>NUCLEOTIDE SEQUENCE [LARGE SCALE GENOMIC DNA]</scope>
    <source>
        <strain evidence="14">KCTC 52945</strain>
    </source>
</reference>
<dbReference type="PANTHER" id="PTHR33693">
    <property type="entry name" value="TYPE-5 URACIL-DNA GLYCOSYLASE"/>
    <property type="match status" value="1"/>
</dbReference>
<dbReference type="RefSeq" id="WP_111199799.1">
    <property type="nucleotide sequence ID" value="NZ_QKVK01000009.1"/>
</dbReference>
<dbReference type="Proteomes" id="UP000248795">
    <property type="component" value="Unassembled WGS sequence"/>
</dbReference>
<evidence type="ECO:0000256" key="1">
    <source>
        <dbReference type="ARBA" id="ARBA00001400"/>
    </source>
</evidence>
<dbReference type="EMBL" id="QKVK01000009">
    <property type="protein sequence ID" value="PZF75605.1"/>
    <property type="molecule type" value="Genomic_DNA"/>
</dbReference>
<evidence type="ECO:0000256" key="7">
    <source>
        <dbReference type="ARBA" id="ARBA00022763"/>
    </source>
</evidence>
<dbReference type="GO" id="GO:0004844">
    <property type="term" value="F:uracil DNA N-glycosylase activity"/>
    <property type="evidence" value="ECO:0007669"/>
    <property type="project" value="UniProtKB-EC"/>
</dbReference>
<keyword evidence="5" id="KW-0004">4Fe-4S</keyword>
<dbReference type="InterPro" id="IPR005273">
    <property type="entry name" value="Ura-DNA_glyco_family4"/>
</dbReference>
<dbReference type="NCBIfam" id="TIGR00758">
    <property type="entry name" value="UDG_fam4"/>
    <property type="match status" value="1"/>
</dbReference>
<comment type="catalytic activity">
    <reaction evidence="1">
        <text>Hydrolyzes single-stranded DNA or mismatched double-stranded DNA and polynucleotides, releasing free uracil.</text>
        <dbReference type="EC" id="3.2.2.27"/>
    </reaction>
</comment>
<dbReference type="AlphaFoldDB" id="A0A2W2AJI3"/>
<dbReference type="EC" id="3.2.2.27" evidence="3"/>
<evidence type="ECO:0000313" key="14">
    <source>
        <dbReference type="Proteomes" id="UP000248795"/>
    </source>
</evidence>
<protein>
    <recommendedName>
        <fullName evidence="4">Type-4 uracil-DNA glycosylase</fullName>
        <ecNumber evidence="3">3.2.2.27</ecNumber>
    </recommendedName>
</protein>
<proteinExistence type="inferred from homology"/>
<dbReference type="CDD" id="cd10030">
    <property type="entry name" value="UDG-F4_TTUDGA_SPO1dp_like"/>
    <property type="match status" value="1"/>
</dbReference>
<keyword evidence="7" id="KW-0227">DNA damage</keyword>
<evidence type="ECO:0000256" key="3">
    <source>
        <dbReference type="ARBA" id="ARBA00012030"/>
    </source>
</evidence>
<evidence type="ECO:0000256" key="5">
    <source>
        <dbReference type="ARBA" id="ARBA00022485"/>
    </source>
</evidence>
<dbReference type="PANTHER" id="PTHR33693:SF1">
    <property type="entry name" value="TYPE-4 URACIL-DNA GLYCOSYLASE"/>
    <property type="match status" value="1"/>
</dbReference>
<evidence type="ECO:0000256" key="10">
    <source>
        <dbReference type="ARBA" id="ARBA00023014"/>
    </source>
</evidence>
<dbReference type="SUPFAM" id="SSF52141">
    <property type="entry name" value="Uracil-DNA glycosylase-like"/>
    <property type="match status" value="1"/>
</dbReference>
<dbReference type="Pfam" id="PF03167">
    <property type="entry name" value="UDG"/>
    <property type="match status" value="1"/>
</dbReference>
<organism evidence="13 14">
    <name type="scientific">Aestuariivirga litoralis</name>
    <dbReference type="NCBI Taxonomy" id="2650924"/>
    <lineage>
        <taxon>Bacteria</taxon>
        <taxon>Pseudomonadati</taxon>
        <taxon>Pseudomonadota</taxon>
        <taxon>Alphaproteobacteria</taxon>
        <taxon>Hyphomicrobiales</taxon>
        <taxon>Aestuariivirgaceae</taxon>
        <taxon>Aestuariivirga</taxon>
    </lineage>
</organism>
<dbReference type="GO" id="GO:0051539">
    <property type="term" value="F:4 iron, 4 sulfur cluster binding"/>
    <property type="evidence" value="ECO:0007669"/>
    <property type="project" value="UniProtKB-KW"/>
</dbReference>
<evidence type="ECO:0000256" key="2">
    <source>
        <dbReference type="ARBA" id="ARBA00006521"/>
    </source>
</evidence>
<dbReference type="InterPro" id="IPR036895">
    <property type="entry name" value="Uracil-DNA_glycosylase-like_sf"/>
</dbReference>
<keyword evidence="10" id="KW-0411">Iron-sulfur</keyword>
<keyword evidence="6" id="KW-0479">Metal-binding</keyword>
<evidence type="ECO:0000259" key="12">
    <source>
        <dbReference type="SMART" id="SM00986"/>
    </source>
</evidence>
<evidence type="ECO:0000256" key="4">
    <source>
        <dbReference type="ARBA" id="ARBA00019403"/>
    </source>
</evidence>
<feature type="domain" description="Uracil-DNA glycosylase-like" evidence="12">
    <location>
        <begin position="98"/>
        <end position="254"/>
    </location>
</feature>
<keyword evidence="8" id="KW-0378">Hydrolase</keyword>
<dbReference type="Gene3D" id="3.40.470.10">
    <property type="entry name" value="Uracil-DNA glycosylase-like domain"/>
    <property type="match status" value="1"/>
</dbReference>
<dbReference type="GO" id="GO:0006281">
    <property type="term" value="P:DNA repair"/>
    <property type="evidence" value="ECO:0007669"/>
    <property type="project" value="UniProtKB-KW"/>
</dbReference>
<keyword evidence="14" id="KW-1185">Reference proteome</keyword>
<dbReference type="InterPro" id="IPR051536">
    <property type="entry name" value="UDG_Type-4/5"/>
</dbReference>
<keyword evidence="11" id="KW-0234">DNA repair</keyword>
<accession>A0A2W2AJI3</accession>
<comment type="similarity">
    <text evidence="2">Belongs to the uracil-DNA glycosylase (UDG) superfamily. Type 4 (UDGa) family.</text>
</comment>
<keyword evidence="9" id="KW-0408">Iron</keyword>
<gene>
    <name evidence="13" type="ORF">DK847_17330</name>
</gene>
<dbReference type="InterPro" id="IPR005122">
    <property type="entry name" value="Uracil-DNA_glycosylase-like"/>
</dbReference>